<name>A0A9W7HCC2_HIBTR</name>
<comment type="caution">
    <text evidence="1">The sequence shown here is derived from an EMBL/GenBank/DDBJ whole genome shotgun (WGS) entry which is preliminary data.</text>
</comment>
<evidence type="ECO:0000313" key="1">
    <source>
        <dbReference type="EMBL" id="GMI74486.1"/>
    </source>
</evidence>
<gene>
    <name evidence="1" type="ORF">HRI_001117900</name>
</gene>
<dbReference type="EMBL" id="BSYR01000011">
    <property type="protein sequence ID" value="GMI74486.1"/>
    <property type="molecule type" value="Genomic_DNA"/>
</dbReference>
<evidence type="ECO:0000313" key="2">
    <source>
        <dbReference type="Proteomes" id="UP001165190"/>
    </source>
</evidence>
<dbReference type="Proteomes" id="UP001165190">
    <property type="component" value="Unassembled WGS sequence"/>
</dbReference>
<dbReference type="PANTHER" id="PTHR14326">
    <property type="entry name" value="TARGETING PROTEIN FOR XKLP2"/>
    <property type="match status" value="1"/>
</dbReference>
<keyword evidence="2" id="KW-1185">Reference proteome</keyword>
<dbReference type="GO" id="GO:0030295">
    <property type="term" value="F:protein kinase activator activity"/>
    <property type="evidence" value="ECO:0007669"/>
    <property type="project" value="TreeGrafter"/>
</dbReference>
<protein>
    <recommendedName>
        <fullName evidence="3">TPX2 central domain-containing protein</fullName>
    </recommendedName>
</protein>
<evidence type="ECO:0008006" key="3">
    <source>
        <dbReference type="Google" id="ProtNLM"/>
    </source>
</evidence>
<dbReference type="OrthoDB" id="1684416at2759"/>
<dbReference type="GO" id="GO:0008017">
    <property type="term" value="F:microtubule binding"/>
    <property type="evidence" value="ECO:0007669"/>
    <property type="project" value="TreeGrafter"/>
</dbReference>
<dbReference type="GO" id="GO:0005880">
    <property type="term" value="C:nuclear microtubule"/>
    <property type="evidence" value="ECO:0007669"/>
    <property type="project" value="TreeGrafter"/>
</dbReference>
<dbReference type="PANTHER" id="PTHR14326:SF15">
    <property type="entry name" value="OS06G0130200 PROTEIN"/>
    <property type="match status" value="1"/>
</dbReference>
<dbReference type="AlphaFoldDB" id="A0A9W7HCC2"/>
<sequence length="87" mass="10146">MEEEMEIEPVFEVREIDLDYEFDAAQFFDFTIEESPSEARDAELWFESVPSYPPSPFVRKLVLGEDNLLENVTTPAKYKEADHISIL</sequence>
<reference evidence="1" key="1">
    <citation type="submission" date="2023-05" db="EMBL/GenBank/DDBJ databases">
        <title>Genome and transcriptome analyses reveal genes involved in the formation of fine ridges on petal epidermal cells in Hibiscus trionum.</title>
        <authorList>
            <person name="Koshimizu S."/>
            <person name="Masuda S."/>
            <person name="Ishii T."/>
            <person name="Shirasu K."/>
            <person name="Hoshino A."/>
            <person name="Arita M."/>
        </authorList>
    </citation>
    <scope>NUCLEOTIDE SEQUENCE</scope>
    <source>
        <strain evidence="1">Hamamatsu line</strain>
    </source>
</reference>
<dbReference type="GO" id="GO:0060236">
    <property type="term" value="P:regulation of mitotic spindle organization"/>
    <property type="evidence" value="ECO:0007669"/>
    <property type="project" value="InterPro"/>
</dbReference>
<dbReference type="GO" id="GO:0005819">
    <property type="term" value="C:spindle"/>
    <property type="evidence" value="ECO:0007669"/>
    <property type="project" value="InterPro"/>
</dbReference>
<organism evidence="1 2">
    <name type="scientific">Hibiscus trionum</name>
    <name type="common">Flower of an hour</name>
    <dbReference type="NCBI Taxonomy" id="183268"/>
    <lineage>
        <taxon>Eukaryota</taxon>
        <taxon>Viridiplantae</taxon>
        <taxon>Streptophyta</taxon>
        <taxon>Embryophyta</taxon>
        <taxon>Tracheophyta</taxon>
        <taxon>Spermatophyta</taxon>
        <taxon>Magnoliopsida</taxon>
        <taxon>eudicotyledons</taxon>
        <taxon>Gunneridae</taxon>
        <taxon>Pentapetalae</taxon>
        <taxon>rosids</taxon>
        <taxon>malvids</taxon>
        <taxon>Malvales</taxon>
        <taxon>Malvaceae</taxon>
        <taxon>Malvoideae</taxon>
        <taxon>Hibiscus</taxon>
    </lineage>
</organism>
<dbReference type="GO" id="GO:0090307">
    <property type="term" value="P:mitotic spindle assembly"/>
    <property type="evidence" value="ECO:0007669"/>
    <property type="project" value="TreeGrafter"/>
</dbReference>
<accession>A0A9W7HCC2</accession>
<proteinExistence type="predicted"/>
<dbReference type="InterPro" id="IPR009675">
    <property type="entry name" value="TPX2_fam"/>
</dbReference>